<dbReference type="Proteomes" id="UP000426027">
    <property type="component" value="Chromosome"/>
</dbReference>
<keyword evidence="2" id="KW-0378">Hydrolase</keyword>
<evidence type="ECO:0000256" key="2">
    <source>
        <dbReference type="ARBA" id="ARBA00022801"/>
    </source>
</evidence>
<sequence length="143" mass="16085">MPRIKIPQLSHYPFSVDIPVRISDLNYADHVGNDSFLSIMHDARMLYLMSRGYSEMNVEGFGLIMADAGVEYKAQLKYGDVVKVEVGLDDFSSVGFDVYYRLTVQRNGQHKIAALGKTGMVLFDFQAQKMTPISDELKARLIG</sequence>
<dbReference type="Gene3D" id="3.10.129.10">
    <property type="entry name" value="Hotdog Thioesterase"/>
    <property type="match status" value="1"/>
</dbReference>
<dbReference type="AlphaFoldDB" id="A0A6I6GKU7"/>
<dbReference type="SUPFAM" id="SSF54637">
    <property type="entry name" value="Thioesterase/thiol ester dehydrase-isomerase"/>
    <property type="match status" value="1"/>
</dbReference>
<dbReference type="GO" id="GO:0047617">
    <property type="term" value="F:fatty acyl-CoA hydrolase activity"/>
    <property type="evidence" value="ECO:0007669"/>
    <property type="project" value="TreeGrafter"/>
</dbReference>
<dbReference type="PANTHER" id="PTHR31793">
    <property type="entry name" value="4-HYDROXYBENZOYL-COA THIOESTERASE FAMILY MEMBER"/>
    <property type="match status" value="1"/>
</dbReference>
<name>A0A6I6GKU7_9BACT</name>
<dbReference type="InterPro" id="IPR050563">
    <property type="entry name" value="4-hydroxybenzoyl-CoA_TE"/>
</dbReference>
<keyword evidence="4" id="KW-1185">Reference proteome</keyword>
<dbReference type="EMBL" id="CP046566">
    <property type="protein sequence ID" value="QGW29065.1"/>
    <property type="molecule type" value="Genomic_DNA"/>
</dbReference>
<dbReference type="RefSeq" id="WP_157479418.1">
    <property type="nucleotide sequence ID" value="NZ_CP046566.1"/>
</dbReference>
<gene>
    <name evidence="3" type="ORF">GLV81_13990</name>
</gene>
<proteinExistence type="inferred from homology"/>
<dbReference type="InterPro" id="IPR029069">
    <property type="entry name" value="HotDog_dom_sf"/>
</dbReference>
<evidence type="ECO:0000313" key="3">
    <source>
        <dbReference type="EMBL" id="QGW29065.1"/>
    </source>
</evidence>
<protein>
    <submittedName>
        <fullName evidence="3">Thioesterase</fullName>
    </submittedName>
</protein>
<dbReference type="PANTHER" id="PTHR31793:SF27">
    <property type="entry name" value="NOVEL THIOESTERASE SUPERFAMILY DOMAIN AND SAPOSIN A-TYPE DOMAIN CONTAINING PROTEIN (0610012H03RIK)"/>
    <property type="match status" value="1"/>
</dbReference>
<dbReference type="CDD" id="cd00586">
    <property type="entry name" value="4HBT"/>
    <property type="match status" value="1"/>
</dbReference>
<evidence type="ECO:0000313" key="4">
    <source>
        <dbReference type="Proteomes" id="UP000426027"/>
    </source>
</evidence>
<organism evidence="3 4">
    <name type="scientific">Phnomibacter ginsenosidimutans</name>
    <dbReference type="NCBI Taxonomy" id="2676868"/>
    <lineage>
        <taxon>Bacteria</taxon>
        <taxon>Pseudomonadati</taxon>
        <taxon>Bacteroidota</taxon>
        <taxon>Chitinophagia</taxon>
        <taxon>Chitinophagales</taxon>
        <taxon>Chitinophagaceae</taxon>
        <taxon>Phnomibacter</taxon>
    </lineage>
</organism>
<reference evidence="3 4" key="1">
    <citation type="submission" date="2019-11" db="EMBL/GenBank/DDBJ databases">
        <authorList>
            <person name="Im W.T."/>
        </authorList>
    </citation>
    <scope>NUCLEOTIDE SEQUENCE [LARGE SCALE GENOMIC DNA]</scope>
    <source>
        <strain evidence="3 4">SB-02</strain>
    </source>
</reference>
<accession>A0A6I6GKU7</accession>
<evidence type="ECO:0000256" key="1">
    <source>
        <dbReference type="ARBA" id="ARBA00005953"/>
    </source>
</evidence>
<dbReference type="KEGG" id="fls:GLV81_13990"/>
<dbReference type="Pfam" id="PF13279">
    <property type="entry name" value="4HBT_2"/>
    <property type="match status" value="1"/>
</dbReference>
<comment type="similarity">
    <text evidence="1">Belongs to the 4-hydroxybenzoyl-CoA thioesterase family.</text>
</comment>